<dbReference type="InterPro" id="IPR002656">
    <property type="entry name" value="Acyl_transf_3_dom"/>
</dbReference>
<dbReference type="Proteomes" id="UP000478148">
    <property type="component" value="Unassembled WGS sequence"/>
</dbReference>
<keyword evidence="1" id="KW-0812">Transmembrane</keyword>
<keyword evidence="4" id="KW-1185">Reference proteome</keyword>
<protein>
    <submittedName>
        <fullName evidence="3">Acyltransferase family protein</fullName>
    </submittedName>
</protein>
<name>A0A6M1L809_9ACTN</name>
<sequence>MSGRHIAHWPVRDPLVDGLRAFAVAAVVLGHWLVTGLVLDEEGALNLASPLTAMPALAPASWVLQTLGLFFFAAGHASARSADRHPGVGWVRHRLRRLLLPAVALLGTGSAVLLAAAVAGVADDTLSVALTLAISPLWFLAPCWPWWCSPARCEPPYAAGAPRAARSPQRPWWLAPTWPCGRSPPASGCHR</sequence>
<proteinExistence type="predicted"/>
<feature type="transmembrane region" description="Helical" evidence="1">
    <location>
        <begin position="59"/>
        <end position="77"/>
    </location>
</feature>
<dbReference type="AlphaFoldDB" id="A0A6M1L809"/>
<comment type="caution">
    <text evidence="3">The sequence shown here is derived from an EMBL/GenBank/DDBJ whole genome shotgun (WGS) entry which is preliminary data.</text>
</comment>
<accession>A0A6M1L809</accession>
<dbReference type="GO" id="GO:0016747">
    <property type="term" value="F:acyltransferase activity, transferring groups other than amino-acyl groups"/>
    <property type="evidence" value="ECO:0007669"/>
    <property type="project" value="InterPro"/>
</dbReference>
<feature type="transmembrane region" description="Helical" evidence="1">
    <location>
        <begin position="21"/>
        <end position="39"/>
    </location>
</feature>
<keyword evidence="1" id="KW-1133">Transmembrane helix</keyword>
<evidence type="ECO:0000259" key="2">
    <source>
        <dbReference type="Pfam" id="PF01757"/>
    </source>
</evidence>
<organism evidence="3 4">
    <name type="scientific">Verrucosispora sioxanthis</name>
    <dbReference type="NCBI Taxonomy" id="2499994"/>
    <lineage>
        <taxon>Bacteria</taxon>
        <taxon>Bacillati</taxon>
        <taxon>Actinomycetota</taxon>
        <taxon>Actinomycetes</taxon>
        <taxon>Micromonosporales</taxon>
        <taxon>Micromonosporaceae</taxon>
        <taxon>Micromonospora</taxon>
    </lineage>
</organism>
<keyword evidence="3" id="KW-0012">Acyltransferase</keyword>
<feature type="transmembrane region" description="Helical" evidence="1">
    <location>
        <begin position="98"/>
        <end position="122"/>
    </location>
</feature>
<evidence type="ECO:0000313" key="3">
    <source>
        <dbReference type="EMBL" id="NGM14369.1"/>
    </source>
</evidence>
<dbReference type="Pfam" id="PF01757">
    <property type="entry name" value="Acyl_transf_3"/>
    <property type="match status" value="1"/>
</dbReference>
<keyword evidence="3" id="KW-0808">Transferase</keyword>
<evidence type="ECO:0000256" key="1">
    <source>
        <dbReference type="SAM" id="Phobius"/>
    </source>
</evidence>
<keyword evidence="1" id="KW-0472">Membrane</keyword>
<feature type="domain" description="Acyltransferase 3" evidence="2">
    <location>
        <begin position="16"/>
        <end position="141"/>
    </location>
</feature>
<feature type="transmembrane region" description="Helical" evidence="1">
    <location>
        <begin position="128"/>
        <end position="147"/>
    </location>
</feature>
<dbReference type="EMBL" id="SAIY01000005">
    <property type="protein sequence ID" value="NGM14369.1"/>
    <property type="molecule type" value="Genomic_DNA"/>
</dbReference>
<dbReference type="RefSeq" id="WP_164448241.1">
    <property type="nucleotide sequence ID" value="NZ_SAIY01000005.1"/>
</dbReference>
<gene>
    <name evidence="3" type="ORF">ENC19_17700</name>
</gene>
<evidence type="ECO:0000313" key="4">
    <source>
        <dbReference type="Proteomes" id="UP000478148"/>
    </source>
</evidence>
<reference evidence="3 4" key="1">
    <citation type="submission" date="2020-02" db="EMBL/GenBank/DDBJ databases">
        <title>Draft Genome Sequence of Verrucosispora sp. Strain CWR15, Isolated from Gulf of Mexico Sponge.</title>
        <authorList>
            <person name="Kennedy S.J."/>
            <person name="Cella E."/>
            <person name="Azarian T."/>
            <person name="Baker B.J."/>
            <person name="Shaw L.N."/>
        </authorList>
    </citation>
    <scope>NUCLEOTIDE SEQUENCE [LARGE SCALE GENOMIC DNA]</scope>
    <source>
        <strain evidence="3 4">CWR15</strain>
    </source>
</reference>